<keyword evidence="7" id="KW-1185">Reference proteome</keyword>
<evidence type="ECO:0000313" key="6">
    <source>
        <dbReference type="EMBL" id="OAL10280.1"/>
    </source>
</evidence>
<comment type="subcellular location">
    <subcellularLocation>
        <location evidence="1">Membrane</location>
    </subcellularLocation>
</comment>
<dbReference type="EMBL" id="LWUJ01000011">
    <property type="protein sequence ID" value="OAL10280.1"/>
    <property type="molecule type" value="Genomic_DNA"/>
</dbReference>
<accession>A0A1A9QF08</accession>
<comment type="caution">
    <text evidence="6">The sequence shown here is derived from an EMBL/GenBank/DDBJ whole genome shotgun (WGS) entry which is preliminary data.</text>
</comment>
<evidence type="ECO:0000313" key="7">
    <source>
        <dbReference type="Proteomes" id="UP000077623"/>
    </source>
</evidence>
<dbReference type="InterPro" id="IPR005807">
    <property type="entry name" value="SecE_bac"/>
</dbReference>
<name>A0A1A9QF08_9MOLU</name>
<dbReference type="NCBIfam" id="TIGR00964">
    <property type="entry name" value="secE_bact"/>
    <property type="match status" value="1"/>
</dbReference>
<dbReference type="GO" id="GO:0009306">
    <property type="term" value="P:protein secretion"/>
    <property type="evidence" value="ECO:0007669"/>
    <property type="project" value="InterPro"/>
</dbReference>
<dbReference type="GO" id="GO:0006605">
    <property type="term" value="P:protein targeting"/>
    <property type="evidence" value="ECO:0007669"/>
    <property type="project" value="InterPro"/>
</dbReference>
<dbReference type="GO" id="GO:0008320">
    <property type="term" value="F:protein transmembrane transporter activity"/>
    <property type="evidence" value="ECO:0007669"/>
    <property type="project" value="InterPro"/>
</dbReference>
<keyword evidence="2 5" id="KW-0812">Transmembrane</keyword>
<reference evidence="7" key="1">
    <citation type="submission" date="2016-04" db="EMBL/GenBank/DDBJ databases">
        <authorList>
            <person name="Quiroz-Castaneda R.E."/>
            <person name="Martinez-Ocampo F."/>
        </authorList>
    </citation>
    <scope>NUCLEOTIDE SEQUENCE [LARGE SCALE GENOMIC DNA]</scope>
    <source>
        <strain evidence="7">INIFAP01</strain>
    </source>
</reference>
<evidence type="ECO:0000256" key="2">
    <source>
        <dbReference type="ARBA" id="ARBA00022692"/>
    </source>
</evidence>
<sequence length="81" mass="9768">METNNIKELSSPDDYSWFKVHLKNIKRETQILIAGVVKNFRRISWHNKKNLTNEYIQVIGILFFLAIFFYVIYKFISLIQQ</sequence>
<evidence type="ECO:0008006" key="8">
    <source>
        <dbReference type="Google" id="ProtNLM"/>
    </source>
</evidence>
<proteinExistence type="predicted"/>
<dbReference type="AlphaFoldDB" id="A0A1A9QF08"/>
<evidence type="ECO:0000256" key="3">
    <source>
        <dbReference type="ARBA" id="ARBA00022989"/>
    </source>
</evidence>
<keyword evidence="3 5" id="KW-1133">Transmembrane helix</keyword>
<keyword evidence="4 5" id="KW-0472">Membrane</keyword>
<evidence type="ECO:0000256" key="4">
    <source>
        <dbReference type="ARBA" id="ARBA00023136"/>
    </source>
</evidence>
<protein>
    <recommendedName>
        <fullName evidence="8">Preprotein translocase subunit SecE</fullName>
    </recommendedName>
</protein>
<dbReference type="STRING" id="432608.A6V39_02445"/>
<organism evidence="6 7">
    <name type="scientific">Candidatus Mycoplasma haematobovis</name>
    <dbReference type="NCBI Taxonomy" id="432608"/>
    <lineage>
        <taxon>Bacteria</taxon>
        <taxon>Bacillati</taxon>
        <taxon>Mycoplasmatota</taxon>
        <taxon>Mollicutes</taxon>
        <taxon>Mycoplasmataceae</taxon>
        <taxon>Mycoplasma</taxon>
    </lineage>
</organism>
<dbReference type="RefSeq" id="WP_187150129.1">
    <property type="nucleotide sequence ID" value="NZ_LWUJ01000011.1"/>
</dbReference>
<feature type="transmembrane region" description="Helical" evidence="5">
    <location>
        <begin position="55"/>
        <end position="76"/>
    </location>
</feature>
<evidence type="ECO:0000256" key="5">
    <source>
        <dbReference type="SAM" id="Phobius"/>
    </source>
</evidence>
<dbReference type="Proteomes" id="UP000077623">
    <property type="component" value="Unassembled WGS sequence"/>
</dbReference>
<dbReference type="GO" id="GO:0006886">
    <property type="term" value="P:intracellular protein transport"/>
    <property type="evidence" value="ECO:0007669"/>
    <property type="project" value="InterPro"/>
</dbReference>
<evidence type="ECO:0000256" key="1">
    <source>
        <dbReference type="ARBA" id="ARBA00004370"/>
    </source>
</evidence>
<dbReference type="GO" id="GO:0016020">
    <property type="term" value="C:membrane"/>
    <property type="evidence" value="ECO:0007669"/>
    <property type="project" value="UniProtKB-SubCell"/>
</dbReference>
<gene>
    <name evidence="6" type="ORF">A6V39_02445</name>
</gene>